<dbReference type="AlphaFoldDB" id="A0A127M571"/>
<dbReference type="PROSITE" id="PS51257">
    <property type="entry name" value="PROKAR_LIPOPROTEIN"/>
    <property type="match status" value="1"/>
</dbReference>
<gene>
    <name evidence="2" type="ORF">AZF00_08710</name>
</gene>
<sequence>MYRVKLTGLVLGLLTLPLIAACNDGPKNPKTSDPSAGAVETLTVYKSPTCGCCKKWIGHLEAEGFEASVEHPANLDAIKDRYRIANNLRSCHTAVSSQGYAFEGHIPARYIHQFLANPPADGIGLTVPAMPVGSPGMEVGDKFMPYRVLLMKKDGSTEVFASVESAAQQVQPLQQPEAQP</sequence>
<dbReference type="KEGG" id="zal:AZF00_08710"/>
<protein>
    <submittedName>
        <fullName evidence="2">Metal-binding protein</fullName>
    </submittedName>
</protein>
<dbReference type="Pfam" id="PF04214">
    <property type="entry name" value="DUF411"/>
    <property type="match status" value="1"/>
</dbReference>
<proteinExistence type="predicted"/>
<accession>A0A127M571</accession>
<dbReference type="RefSeq" id="WP_062383546.1">
    <property type="nucleotide sequence ID" value="NZ_CP014544.1"/>
</dbReference>
<evidence type="ECO:0000313" key="3">
    <source>
        <dbReference type="Proteomes" id="UP000074119"/>
    </source>
</evidence>
<feature type="signal peptide" evidence="1">
    <location>
        <begin position="1"/>
        <end position="20"/>
    </location>
</feature>
<evidence type="ECO:0000313" key="2">
    <source>
        <dbReference type="EMBL" id="AMO68379.1"/>
    </source>
</evidence>
<organism evidence="2 3">
    <name type="scientific">Zhongshania aliphaticivorans</name>
    <dbReference type="NCBI Taxonomy" id="1470434"/>
    <lineage>
        <taxon>Bacteria</taxon>
        <taxon>Pseudomonadati</taxon>
        <taxon>Pseudomonadota</taxon>
        <taxon>Gammaproteobacteria</taxon>
        <taxon>Cellvibrionales</taxon>
        <taxon>Spongiibacteraceae</taxon>
        <taxon>Zhongshania</taxon>
    </lineage>
</organism>
<dbReference type="InterPro" id="IPR007332">
    <property type="entry name" value="DUF411"/>
</dbReference>
<reference evidence="2 3" key="1">
    <citation type="submission" date="2015-12" db="EMBL/GenBank/DDBJ databases">
        <authorList>
            <person name="Shamseldin A."/>
            <person name="Moawad H."/>
            <person name="Abd El-Rahim W.M."/>
            <person name="Sadowsky M.J."/>
        </authorList>
    </citation>
    <scope>NUCLEOTIDE SEQUENCE [LARGE SCALE GENOMIC DNA]</scope>
    <source>
        <strain evidence="2 3">SM2</strain>
    </source>
</reference>
<dbReference type="STRING" id="1470434.AZF00_08710"/>
<name>A0A127M571_9GAMM</name>
<evidence type="ECO:0000256" key="1">
    <source>
        <dbReference type="SAM" id="SignalP"/>
    </source>
</evidence>
<dbReference type="Proteomes" id="UP000074119">
    <property type="component" value="Chromosome"/>
</dbReference>
<feature type="chain" id="PRO_5007275031" evidence="1">
    <location>
        <begin position="21"/>
        <end position="180"/>
    </location>
</feature>
<dbReference type="EMBL" id="CP014544">
    <property type="protein sequence ID" value="AMO68379.1"/>
    <property type="molecule type" value="Genomic_DNA"/>
</dbReference>
<keyword evidence="1" id="KW-0732">Signal</keyword>